<accession>A0A8X6H777</accession>
<keyword evidence="5 7" id="KW-0472">Membrane</keyword>
<dbReference type="InterPro" id="IPR013604">
    <property type="entry name" value="7TM_chemorcpt"/>
</dbReference>
<reference evidence="8" key="1">
    <citation type="submission" date="2020-07" db="EMBL/GenBank/DDBJ databases">
        <title>Multicomponent nature underlies the extraordinary mechanical properties of spider dragline silk.</title>
        <authorList>
            <person name="Kono N."/>
            <person name="Nakamura H."/>
            <person name="Mori M."/>
            <person name="Yoshida Y."/>
            <person name="Ohtoshi R."/>
            <person name="Malay A.D."/>
            <person name="Moran D.A.P."/>
            <person name="Tomita M."/>
            <person name="Numata K."/>
            <person name="Arakawa K."/>
        </authorList>
    </citation>
    <scope>NUCLEOTIDE SEQUENCE</scope>
</reference>
<keyword evidence="6" id="KW-0675">Receptor</keyword>
<name>A0A8X6H777_TRICU</name>
<keyword evidence="9" id="KW-1185">Reference proteome</keyword>
<evidence type="ECO:0000256" key="6">
    <source>
        <dbReference type="ARBA" id="ARBA00023170"/>
    </source>
</evidence>
<dbReference type="EMBL" id="BMAO01012396">
    <property type="protein sequence ID" value="GFQ81099.1"/>
    <property type="molecule type" value="Genomic_DNA"/>
</dbReference>
<comment type="caution">
    <text evidence="8">The sequence shown here is derived from an EMBL/GenBank/DDBJ whole genome shotgun (WGS) entry which is preliminary data.</text>
</comment>
<keyword evidence="2" id="KW-1003">Cell membrane</keyword>
<evidence type="ECO:0000256" key="4">
    <source>
        <dbReference type="ARBA" id="ARBA00022989"/>
    </source>
</evidence>
<dbReference type="GO" id="GO:0038023">
    <property type="term" value="F:signaling receptor activity"/>
    <property type="evidence" value="ECO:0007669"/>
    <property type="project" value="UniProtKB-ARBA"/>
</dbReference>
<dbReference type="GO" id="GO:0005886">
    <property type="term" value="C:plasma membrane"/>
    <property type="evidence" value="ECO:0007669"/>
    <property type="project" value="UniProtKB-SubCell"/>
</dbReference>
<dbReference type="GO" id="GO:0051606">
    <property type="term" value="P:detection of stimulus"/>
    <property type="evidence" value="ECO:0007669"/>
    <property type="project" value="UniProtKB-ARBA"/>
</dbReference>
<comment type="subcellular location">
    <subcellularLocation>
        <location evidence="1">Cell membrane</location>
        <topology evidence="1">Multi-pass membrane protein</topology>
    </subcellularLocation>
</comment>
<feature type="transmembrane region" description="Helical" evidence="7">
    <location>
        <begin position="158"/>
        <end position="183"/>
    </location>
</feature>
<evidence type="ECO:0000256" key="3">
    <source>
        <dbReference type="ARBA" id="ARBA00022692"/>
    </source>
</evidence>
<dbReference type="PANTHER" id="PTHR21421">
    <property type="entry name" value="GUSTATORY RECEPTOR"/>
    <property type="match status" value="1"/>
</dbReference>
<evidence type="ECO:0000313" key="9">
    <source>
        <dbReference type="Proteomes" id="UP000887116"/>
    </source>
</evidence>
<dbReference type="Pfam" id="PF08395">
    <property type="entry name" value="7tm_7"/>
    <property type="match status" value="1"/>
</dbReference>
<dbReference type="GO" id="GO:0050909">
    <property type="term" value="P:sensory perception of taste"/>
    <property type="evidence" value="ECO:0007669"/>
    <property type="project" value="InterPro"/>
</dbReference>
<evidence type="ECO:0000256" key="7">
    <source>
        <dbReference type="SAM" id="Phobius"/>
    </source>
</evidence>
<proteinExistence type="predicted"/>
<gene>
    <name evidence="8" type="primary">AVEN_121620_1</name>
    <name evidence="8" type="ORF">TNCT_342511</name>
</gene>
<keyword evidence="3 7" id="KW-0812">Transmembrane</keyword>
<evidence type="ECO:0000256" key="1">
    <source>
        <dbReference type="ARBA" id="ARBA00004651"/>
    </source>
</evidence>
<dbReference type="AlphaFoldDB" id="A0A8X6H777"/>
<organism evidence="8 9">
    <name type="scientific">Trichonephila clavata</name>
    <name type="common">Joro spider</name>
    <name type="synonym">Nephila clavata</name>
    <dbReference type="NCBI Taxonomy" id="2740835"/>
    <lineage>
        <taxon>Eukaryota</taxon>
        <taxon>Metazoa</taxon>
        <taxon>Ecdysozoa</taxon>
        <taxon>Arthropoda</taxon>
        <taxon>Chelicerata</taxon>
        <taxon>Arachnida</taxon>
        <taxon>Araneae</taxon>
        <taxon>Araneomorphae</taxon>
        <taxon>Entelegynae</taxon>
        <taxon>Araneoidea</taxon>
        <taxon>Nephilidae</taxon>
        <taxon>Trichonephila</taxon>
    </lineage>
</organism>
<keyword evidence="4 7" id="KW-1133">Transmembrane helix</keyword>
<evidence type="ECO:0000256" key="2">
    <source>
        <dbReference type="ARBA" id="ARBA00022475"/>
    </source>
</evidence>
<evidence type="ECO:0000256" key="5">
    <source>
        <dbReference type="ARBA" id="ARBA00023136"/>
    </source>
</evidence>
<feature type="transmembrane region" description="Helical" evidence="7">
    <location>
        <begin position="110"/>
        <end position="128"/>
    </location>
</feature>
<evidence type="ECO:0008006" key="10">
    <source>
        <dbReference type="Google" id="ProtNLM"/>
    </source>
</evidence>
<protein>
    <recommendedName>
        <fullName evidence="10">Gustatory receptor</fullName>
    </recommendedName>
</protein>
<feature type="transmembrane region" description="Helical" evidence="7">
    <location>
        <begin position="209"/>
        <end position="242"/>
    </location>
</feature>
<feature type="transmembrane region" description="Helical" evidence="7">
    <location>
        <begin position="319"/>
        <end position="340"/>
    </location>
</feature>
<feature type="transmembrane region" description="Helical" evidence="7">
    <location>
        <begin position="77"/>
        <end position="98"/>
    </location>
</feature>
<dbReference type="PANTHER" id="PTHR21421:SF29">
    <property type="entry name" value="GUSTATORY RECEPTOR 5A FOR TREHALOSE-RELATED"/>
    <property type="match status" value="1"/>
</dbReference>
<dbReference type="Proteomes" id="UP000887116">
    <property type="component" value="Unassembled WGS sequence"/>
</dbReference>
<evidence type="ECO:0000313" key="8">
    <source>
        <dbReference type="EMBL" id="GFQ81099.1"/>
    </source>
</evidence>
<feature type="transmembrane region" description="Helical" evidence="7">
    <location>
        <begin position="285"/>
        <end position="307"/>
    </location>
</feature>
<sequence>MYGSEENSKHTLSPYHNYSRSVIKTAIDDEEEKQDSELLRKIHPLLVVFLFTGLDFRHQSPRQRTKNSVRRETVTTISCALIHIISWIFALLIFWGAFVNENSIPLKQYIMNRFVEILIIFLRSVLYWRRKDIVNILRHLSSAYNKIKYLSKNLNRRIMLVFVIVYPGIYLLLNGVIFFTSIAESDEHFKNYVRGSYITVIPLTLSIDVYYLLGVIQFLFLSINSLTMCLLVILLLVVFTTLNLTLQDYFKSISSSGVTFASLQKHYTSVMNTIKEVDKCLSFPLFVFLGMHIFFMFFIISIFYWPANWLDNSPTALKYFFRLVFILYLLQYCAMTTLAAKVHENVQNIKTEVAKISNCPSVPTDVEQLLLISKINSHSNICLTLWGFMNITRNSVFSSFGALLTFGIVIRDI</sequence>